<gene>
    <name evidence="4" type="ORF">SAMN05444377_10976</name>
</gene>
<evidence type="ECO:0000313" key="5">
    <source>
        <dbReference type="Proteomes" id="UP000184147"/>
    </source>
</evidence>
<dbReference type="AlphaFoldDB" id="A0A1M5BST9"/>
<dbReference type="GO" id="GO:0016020">
    <property type="term" value="C:membrane"/>
    <property type="evidence" value="ECO:0007669"/>
    <property type="project" value="TreeGrafter"/>
</dbReference>
<organism evidence="4 5">
    <name type="scientific">Flavobacterium fontis</name>
    <dbReference type="NCBI Taxonomy" id="1124188"/>
    <lineage>
        <taxon>Bacteria</taxon>
        <taxon>Pseudomonadati</taxon>
        <taxon>Bacteroidota</taxon>
        <taxon>Flavobacteriia</taxon>
        <taxon>Flavobacteriales</taxon>
        <taxon>Flavobacteriaceae</taxon>
        <taxon>Flavobacterium</taxon>
    </lineage>
</organism>
<evidence type="ECO:0000259" key="3">
    <source>
        <dbReference type="PROSITE" id="PS51677"/>
    </source>
</evidence>
<dbReference type="STRING" id="1124188.SAMN05444377_10976"/>
<dbReference type="Gene3D" id="3.20.20.370">
    <property type="entry name" value="Glycoside hydrolase/deacetylase"/>
    <property type="match status" value="1"/>
</dbReference>
<dbReference type="InterPro" id="IPR050248">
    <property type="entry name" value="Polysacc_deacetylase_ArnD"/>
</dbReference>
<reference evidence="4 5" key="1">
    <citation type="submission" date="2016-11" db="EMBL/GenBank/DDBJ databases">
        <authorList>
            <person name="Jaros S."/>
            <person name="Januszkiewicz K."/>
            <person name="Wedrychowicz H."/>
        </authorList>
    </citation>
    <scope>NUCLEOTIDE SEQUENCE [LARGE SCALE GENOMIC DNA]</scope>
    <source>
        <strain evidence="4 5">DSM 25660</strain>
    </source>
</reference>
<dbReference type="RefSeq" id="WP_234977697.1">
    <property type="nucleotide sequence ID" value="NZ_FQVQ01000009.1"/>
</dbReference>
<keyword evidence="2" id="KW-0378">Hydrolase</keyword>
<dbReference type="InterPro" id="IPR011330">
    <property type="entry name" value="Glyco_hydro/deAcase_b/a-brl"/>
</dbReference>
<name>A0A1M5BST9_9FLAO</name>
<keyword evidence="1" id="KW-0479">Metal-binding</keyword>
<keyword evidence="5" id="KW-1185">Reference proteome</keyword>
<dbReference type="CDD" id="cd10959">
    <property type="entry name" value="CE4_NodB_like_3"/>
    <property type="match status" value="1"/>
</dbReference>
<accession>A0A1M5BST9</accession>
<dbReference type="GO" id="GO:0005975">
    <property type="term" value="P:carbohydrate metabolic process"/>
    <property type="evidence" value="ECO:0007669"/>
    <property type="project" value="InterPro"/>
</dbReference>
<evidence type="ECO:0000313" key="4">
    <source>
        <dbReference type="EMBL" id="SHF45486.1"/>
    </source>
</evidence>
<evidence type="ECO:0000256" key="2">
    <source>
        <dbReference type="ARBA" id="ARBA00022801"/>
    </source>
</evidence>
<feature type="domain" description="NodB homology" evidence="3">
    <location>
        <begin position="27"/>
        <end position="208"/>
    </location>
</feature>
<dbReference type="GO" id="GO:0016810">
    <property type="term" value="F:hydrolase activity, acting on carbon-nitrogen (but not peptide) bonds"/>
    <property type="evidence" value="ECO:0007669"/>
    <property type="project" value="InterPro"/>
</dbReference>
<dbReference type="InterPro" id="IPR002509">
    <property type="entry name" value="NODB_dom"/>
</dbReference>
<dbReference type="Pfam" id="PF01522">
    <property type="entry name" value="Polysacc_deac_1"/>
    <property type="match status" value="1"/>
</dbReference>
<dbReference type="Proteomes" id="UP000184147">
    <property type="component" value="Unassembled WGS sequence"/>
</dbReference>
<dbReference type="PANTHER" id="PTHR10587:SF133">
    <property type="entry name" value="CHITIN DEACETYLASE 1-RELATED"/>
    <property type="match status" value="1"/>
</dbReference>
<protein>
    <submittedName>
        <fullName evidence="4">Peptidoglycan/xylan/chitin deacetylase, PgdA/CDA1 family</fullName>
    </submittedName>
</protein>
<dbReference type="PANTHER" id="PTHR10587">
    <property type="entry name" value="GLYCOSYL TRANSFERASE-RELATED"/>
    <property type="match status" value="1"/>
</dbReference>
<dbReference type="SUPFAM" id="SSF88713">
    <property type="entry name" value="Glycoside hydrolase/deacetylase"/>
    <property type="match status" value="1"/>
</dbReference>
<proteinExistence type="predicted"/>
<evidence type="ECO:0000256" key="1">
    <source>
        <dbReference type="ARBA" id="ARBA00022723"/>
    </source>
</evidence>
<sequence>MMRWIKTPLWVKKCTPNLVWDIPQTERIVYLTFDDGPTPEITPWVLETLAAYHFKATFFLIGNNVAQFPNIAQSLIKEGHGIGNHTYHHRNSWNTSREAYLEDIKACTTCMETHLGRTPLLFRPPYGKLKLGQPRQLRGHHLTPIMWDILTYDWDINTTPEDCLKSITQHVQPGSIIVFHDSKKAFGNLKTVLPKALAYLKAQGYRGEILPKSDL</sequence>
<dbReference type="GO" id="GO:0046872">
    <property type="term" value="F:metal ion binding"/>
    <property type="evidence" value="ECO:0007669"/>
    <property type="project" value="UniProtKB-KW"/>
</dbReference>
<dbReference type="PROSITE" id="PS51677">
    <property type="entry name" value="NODB"/>
    <property type="match status" value="1"/>
</dbReference>
<dbReference type="EMBL" id="FQVQ01000009">
    <property type="protein sequence ID" value="SHF45486.1"/>
    <property type="molecule type" value="Genomic_DNA"/>
</dbReference>